<dbReference type="KEGG" id="sgra:EX895_002398"/>
<dbReference type="EMBL" id="SRRM01000007">
    <property type="protein sequence ID" value="TKY88767.1"/>
    <property type="molecule type" value="Genomic_DNA"/>
</dbReference>
<feature type="compositionally biased region" description="Acidic residues" evidence="1">
    <location>
        <begin position="256"/>
        <end position="274"/>
    </location>
</feature>
<dbReference type="RefSeq" id="XP_029740752.1">
    <property type="nucleotide sequence ID" value="XM_029882997.1"/>
</dbReference>
<feature type="compositionally biased region" description="Basic residues" evidence="1">
    <location>
        <begin position="209"/>
        <end position="219"/>
    </location>
</feature>
<gene>
    <name evidence="2" type="ORF">EX895_002398</name>
</gene>
<feature type="region of interest" description="Disordered" evidence="1">
    <location>
        <begin position="205"/>
        <end position="289"/>
    </location>
</feature>
<feature type="compositionally biased region" description="Low complexity" evidence="1">
    <location>
        <begin position="41"/>
        <end position="55"/>
    </location>
</feature>
<feature type="compositionally biased region" description="Basic and acidic residues" evidence="1">
    <location>
        <begin position="229"/>
        <end position="239"/>
    </location>
</feature>
<feature type="compositionally biased region" description="Acidic residues" evidence="1">
    <location>
        <begin position="58"/>
        <end position="69"/>
    </location>
</feature>
<organism evidence="2 3">
    <name type="scientific">Sporisorium graminicola</name>
    <dbReference type="NCBI Taxonomy" id="280036"/>
    <lineage>
        <taxon>Eukaryota</taxon>
        <taxon>Fungi</taxon>
        <taxon>Dikarya</taxon>
        <taxon>Basidiomycota</taxon>
        <taxon>Ustilaginomycotina</taxon>
        <taxon>Ustilaginomycetes</taxon>
        <taxon>Ustilaginales</taxon>
        <taxon>Ustilaginaceae</taxon>
        <taxon>Sporisorium</taxon>
    </lineage>
</organism>
<feature type="compositionally biased region" description="Low complexity" evidence="1">
    <location>
        <begin position="13"/>
        <end position="32"/>
    </location>
</feature>
<protein>
    <submittedName>
        <fullName evidence="2">Uncharacterized protein</fullName>
    </submittedName>
</protein>
<feature type="region of interest" description="Disordered" evidence="1">
    <location>
        <begin position="1"/>
        <end position="86"/>
    </location>
</feature>
<comment type="caution">
    <text evidence="2">The sequence shown here is derived from an EMBL/GenBank/DDBJ whole genome shotgun (WGS) entry which is preliminary data.</text>
</comment>
<reference evidence="2 3" key="1">
    <citation type="submission" date="2019-05" db="EMBL/GenBank/DDBJ databases">
        <title>Sporisorium graminicola CBS 10092 draft sequencing and annotation.</title>
        <authorList>
            <person name="Solano-Gonzalez S."/>
            <person name="Caddick M.X."/>
            <person name="Darby A."/>
        </authorList>
    </citation>
    <scope>NUCLEOTIDE SEQUENCE [LARGE SCALE GENOMIC DNA]</scope>
    <source>
        <strain evidence="2 3">CBS 10092</strain>
    </source>
</reference>
<proteinExistence type="predicted"/>
<sequence length="289" mass="31133">MSPPTPSTVPRGTSLPTPSTHSTPEAQSTLQAPPAPPTPFLTPTTKTTSPKPSSSVALDEDVPQSEEDAVLPSSQPAASVPVDTGRSQFHDAARLASLLTLPHAPQSGEVATVSGVSPSYSLTPSSSRLRIQSTISSTEHDHSKEVYSELGQLTSSKKELYIFLSTTDDLLCQSVDKGKKRQVLAPPIEIRSRGEDDGVTAVIPEVPRKRGPGRPRKHVRPEASVTIDAKQRQTDRVPVDDESDEAYKLLNVATTDLEEENDRSEDETYTEDSDAVTSSSEGARTRRRT</sequence>
<dbReference type="GeneID" id="40725293"/>
<dbReference type="AlphaFoldDB" id="A0A4U7KX24"/>
<name>A0A4U7KX24_9BASI</name>
<keyword evidence="3" id="KW-1185">Reference proteome</keyword>
<accession>A0A4U7KX24</accession>
<dbReference type="Proteomes" id="UP000306050">
    <property type="component" value="Chromosome SGRAM_14"/>
</dbReference>
<evidence type="ECO:0000313" key="2">
    <source>
        <dbReference type="EMBL" id="TKY88767.1"/>
    </source>
</evidence>
<evidence type="ECO:0000256" key="1">
    <source>
        <dbReference type="SAM" id="MobiDB-lite"/>
    </source>
</evidence>
<evidence type="ECO:0000313" key="3">
    <source>
        <dbReference type="Proteomes" id="UP000306050"/>
    </source>
</evidence>